<evidence type="ECO:0000313" key="8">
    <source>
        <dbReference type="EMBL" id="KAK6941122.1"/>
    </source>
</evidence>
<dbReference type="Pfam" id="PF00955">
    <property type="entry name" value="HCO3_cotransp"/>
    <property type="match status" value="1"/>
</dbReference>
<sequence length="252" mass="28991">EEYRLVETKEEQLREEMFVPFRAIKNDIKGRLMCYKQDWAGGFRAGFSTTSIHLQSQSFHLVNWREIQMEFLQQSKHWHQHQFVGSHNHTIIGGQSFFILGVAEPTVIMFNFAKERPELGRNLFLAWTGWVCMWTALLLFLLAIFGACSIINRFTRVAGELFGLLIATLFMQQAIKVRSWQYRTGKNLIVALRFFEENWKTGFSIVASMLEIQISTTEPWQSLIADHGVPLMVLILTAVSYIPSGSVPNGIL</sequence>
<dbReference type="InterPro" id="IPR003020">
    <property type="entry name" value="HCO3_transpt_euk"/>
</dbReference>
<comment type="subcellular location">
    <subcellularLocation>
        <location evidence="1">Membrane</location>
        <topology evidence="1">Multi-pass membrane protein</topology>
    </subcellularLocation>
</comment>
<dbReference type="AlphaFoldDB" id="A0AAN8W409"/>
<evidence type="ECO:0000256" key="1">
    <source>
        <dbReference type="ARBA" id="ARBA00004141"/>
    </source>
</evidence>
<evidence type="ECO:0000259" key="7">
    <source>
        <dbReference type="Pfam" id="PF00955"/>
    </source>
</evidence>
<dbReference type="GO" id="GO:0050801">
    <property type="term" value="P:monoatomic ion homeostasis"/>
    <property type="evidence" value="ECO:0007669"/>
    <property type="project" value="TreeGrafter"/>
</dbReference>
<dbReference type="GO" id="GO:0005452">
    <property type="term" value="F:solute:inorganic anion antiporter activity"/>
    <property type="evidence" value="ECO:0007669"/>
    <property type="project" value="InterPro"/>
</dbReference>
<organism evidence="8 9">
    <name type="scientific">Dillenia turbinata</name>
    <dbReference type="NCBI Taxonomy" id="194707"/>
    <lineage>
        <taxon>Eukaryota</taxon>
        <taxon>Viridiplantae</taxon>
        <taxon>Streptophyta</taxon>
        <taxon>Embryophyta</taxon>
        <taxon>Tracheophyta</taxon>
        <taxon>Spermatophyta</taxon>
        <taxon>Magnoliopsida</taxon>
        <taxon>eudicotyledons</taxon>
        <taxon>Gunneridae</taxon>
        <taxon>Pentapetalae</taxon>
        <taxon>Dilleniales</taxon>
        <taxon>Dilleniaceae</taxon>
        <taxon>Dillenia</taxon>
    </lineage>
</organism>
<keyword evidence="3 6" id="KW-0812">Transmembrane</keyword>
<name>A0AAN8W409_9MAGN</name>
<dbReference type="GO" id="GO:0046715">
    <property type="term" value="F:active borate transmembrane transporter activity"/>
    <property type="evidence" value="ECO:0007669"/>
    <property type="project" value="TreeGrafter"/>
</dbReference>
<feature type="domain" description="Bicarbonate transporter-like transmembrane" evidence="7">
    <location>
        <begin position="21"/>
        <end position="176"/>
    </location>
</feature>
<comment type="similarity">
    <text evidence="2">Belongs to the anion exchanger (TC 2.A.31.3) family.</text>
</comment>
<keyword evidence="9" id="KW-1185">Reference proteome</keyword>
<gene>
    <name evidence="8" type="ORF">RJ641_030653</name>
</gene>
<dbReference type="InterPro" id="IPR011531">
    <property type="entry name" value="HCO3_transpt-like_TM_dom"/>
</dbReference>
<dbReference type="PANTHER" id="PTHR11453">
    <property type="entry name" value="ANION EXCHANGE PROTEIN"/>
    <property type="match status" value="1"/>
</dbReference>
<keyword evidence="5 6" id="KW-0472">Membrane</keyword>
<dbReference type="GO" id="GO:0006820">
    <property type="term" value="P:monoatomic anion transport"/>
    <property type="evidence" value="ECO:0007669"/>
    <property type="project" value="InterPro"/>
</dbReference>
<reference evidence="8 9" key="1">
    <citation type="submission" date="2023-12" db="EMBL/GenBank/DDBJ databases">
        <title>A high-quality genome assembly for Dillenia turbinata (Dilleniales).</title>
        <authorList>
            <person name="Chanderbali A."/>
        </authorList>
    </citation>
    <scope>NUCLEOTIDE SEQUENCE [LARGE SCALE GENOMIC DNA]</scope>
    <source>
        <strain evidence="8">LSX21</strain>
        <tissue evidence="8">Leaf</tissue>
    </source>
</reference>
<feature type="non-terminal residue" evidence="8">
    <location>
        <position position="1"/>
    </location>
</feature>
<evidence type="ECO:0000313" key="9">
    <source>
        <dbReference type="Proteomes" id="UP001370490"/>
    </source>
</evidence>
<comment type="caution">
    <text evidence="8">The sequence shown here is derived from an EMBL/GenBank/DDBJ whole genome shotgun (WGS) entry which is preliminary data.</text>
</comment>
<dbReference type="EMBL" id="JBAMMX010000005">
    <property type="protein sequence ID" value="KAK6941122.1"/>
    <property type="molecule type" value="Genomic_DNA"/>
</dbReference>
<dbReference type="Proteomes" id="UP001370490">
    <property type="component" value="Unassembled WGS sequence"/>
</dbReference>
<dbReference type="GO" id="GO:0005886">
    <property type="term" value="C:plasma membrane"/>
    <property type="evidence" value="ECO:0007669"/>
    <property type="project" value="TreeGrafter"/>
</dbReference>
<proteinExistence type="inferred from homology"/>
<evidence type="ECO:0000256" key="6">
    <source>
        <dbReference type="SAM" id="Phobius"/>
    </source>
</evidence>
<evidence type="ECO:0000256" key="2">
    <source>
        <dbReference type="ARBA" id="ARBA00006262"/>
    </source>
</evidence>
<feature type="transmembrane region" description="Helical" evidence="6">
    <location>
        <begin position="157"/>
        <end position="175"/>
    </location>
</feature>
<evidence type="ECO:0000256" key="3">
    <source>
        <dbReference type="ARBA" id="ARBA00022692"/>
    </source>
</evidence>
<feature type="transmembrane region" description="Helical" evidence="6">
    <location>
        <begin position="124"/>
        <end position="145"/>
    </location>
</feature>
<dbReference type="PANTHER" id="PTHR11453:SF130">
    <property type="entry name" value="BORON TRANSPORTER 1"/>
    <property type="match status" value="1"/>
</dbReference>
<protein>
    <submittedName>
        <fullName evidence="8">Bicarbonate transporter-like, transmembrane domain</fullName>
    </submittedName>
</protein>
<evidence type="ECO:0000256" key="4">
    <source>
        <dbReference type="ARBA" id="ARBA00022989"/>
    </source>
</evidence>
<keyword evidence="4 6" id="KW-1133">Transmembrane helix</keyword>
<accession>A0AAN8W409</accession>
<evidence type="ECO:0000256" key="5">
    <source>
        <dbReference type="ARBA" id="ARBA00023136"/>
    </source>
</evidence>